<reference evidence="1" key="1">
    <citation type="journal article" date="2015" name="Nature">
        <title>Complex archaea that bridge the gap between prokaryotes and eukaryotes.</title>
        <authorList>
            <person name="Spang A."/>
            <person name="Saw J.H."/>
            <person name="Jorgensen S.L."/>
            <person name="Zaremba-Niedzwiedzka K."/>
            <person name="Martijn J."/>
            <person name="Lind A.E."/>
            <person name="van Eijk R."/>
            <person name="Schleper C."/>
            <person name="Guy L."/>
            <person name="Ettema T.J."/>
        </authorList>
    </citation>
    <scope>NUCLEOTIDE SEQUENCE</scope>
</reference>
<dbReference type="AlphaFoldDB" id="A0A0F9HH66"/>
<protein>
    <submittedName>
        <fullName evidence="1">Uncharacterized protein</fullName>
    </submittedName>
</protein>
<organism evidence="1">
    <name type="scientific">marine sediment metagenome</name>
    <dbReference type="NCBI Taxonomy" id="412755"/>
    <lineage>
        <taxon>unclassified sequences</taxon>
        <taxon>metagenomes</taxon>
        <taxon>ecological metagenomes</taxon>
    </lineage>
</organism>
<gene>
    <name evidence="1" type="ORF">LCGC14_2064740</name>
</gene>
<evidence type="ECO:0000313" key="1">
    <source>
        <dbReference type="EMBL" id="KKL74452.1"/>
    </source>
</evidence>
<name>A0A0F9HH66_9ZZZZ</name>
<sequence>PQTEGDLANFFAETEKRVTELKSFAVQQAADTRDFILHNYGKRIGADLIAGYIWPYQFWQSRTYAKWMKRFAQHPSLLANYMIYRRGMERQHPNLPNWWKYSINTNELLGLDSEHPLWFNLEGAANPLSGLVATDFNDPRRRVDFMSGVIDDLNKFGPSVWMPYQVAMAVKHHINGKEDAARRWFGRFWSPSRYIRDITALMDKEGLGTEIDPFINIFSGGIGPYEEARVGRQLTAMVGEGKYTEADIMDAAFAHEGPIWDEAHARAINQAAPNVLQAAPFMFGTRFKLRTPADMEIDRFYNRMFNLIDMKSDMSPEEYRDNWAQLEEEYPFMDILLLSKKGGFDRDEALAWNVIDRIPPGQSRDFAKLANIPETALDDFFNSKGDLEGMSEADRMQFMGGIIRLSALLDIPDRATRGEWDLVSSLQSEMRKLGEQFFGEDIWPIVEKVYREMGKSQAHTDKSDYGTLLNKIADESTRPYCYTIDHSEATEDRIAYKVLDCPLTNRLKEWGMEKFGLHVTVPWHEGYAEAFGYRFNMPSYVLGGDDCTEHLWEKA</sequence>
<comment type="caution">
    <text evidence="1">The sequence shown here is derived from an EMBL/GenBank/DDBJ whole genome shotgun (WGS) entry which is preliminary data.</text>
</comment>
<proteinExistence type="predicted"/>
<feature type="non-terminal residue" evidence="1">
    <location>
        <position position="1"/>
    </location>
</feature>
<dbReference type="EMBL" id="LAZR01024647">
    <property type="protein sequence ID" value="KKL74452.1"/>
    <property type="molecule type" value="Genomic_DNA"/>
</dbReference>
<accession>A0A0F9HH66</accession>